<dbReference type="InterPro" id="IPR029787">
    <property type="entry name" value="Nucleotide_cyclase"/>
</dbReference>
<gene>
    <name evidence="2" type="ORF">F0357_01865</name>
</gene>
<dbReference type="PROSITE" id="PS50125">
    <property type="entry name" value="GUANYLATE_CYCLASE_2"/>
    <property type="match status" value="1"/>
</dbReference>
<dbReference type="SUPFAM" id="SSF55073">
    <property type="entry name" value="Nucleotide cyclase"/>
    <property type="match status" value="1"/>
</dbReference>
<dbReference type="GO" id="GO:0035556">
    <property type="term" value="P:intracellular signal transduction"/>
    <property type="evidence" value="ECO:0007669"/>
    <property type="project" value="InterPro"/>
</dbReference>
<evidence type="ECO:0000313" key="3">
    <source>
        <dbReference type="Proteomes" id="UP000332515"/>
    </source>
</evidence>
<dbReference type="RefSeq" id="WP_153478102.1">
    <property type="nucleotide sequence ID" value="NZ_VWNA01000001.1"/>
</dbReference>
<keyword evidence="3" id="KW-1185">Reference proteome</keyword>
<organism evidence="2 3">
    <name type="scientific">Segnochrobactrum spirostomi</name>
    <dbReference type="NCBI Taxonomy" id="2608987"/>
    <lineage>
        <taxon>Bacteria</taxon>
        <taxon>Pseudomonadati</taxon>
        <taxon>Pseudomonadota</taxon>
        <taxon>Alphaproteobacteria</taxon>
        <taxon>Hyphomicrobiales</taxon>
        <taxon>Segnochrobactraceae</taxon>
        <taxon>Segnochrobactrum</taxon>
    </lineage>
</organism>
<dbReference type="Pfam" id="PF00211">
    <property type="entry name" value="Guanylate_cyc"/>
    <property type="match status" value="1"/>
</dbReference>
<dbReference type="Proteomes" id="UP000332515">
    <property type="component" value="Unassembled WGS sequence"/>
</dbReference>
<name>A0A6A7XXN8_9HYPH</name>
<sequence length="394" mass="42178">MDTLLSVLDPSLRPHAEALRAWFLSAECHALDLEGLVTAAGEHFGALGLNIDRLGFHSRALHPAISAHGVSWLSGLGLHRFERGYDPVLPELLADPILHRVILDNRPFRGRISVESDTPFQRHMTEFGIRDLYMVPLFGNGEIVTAVAWGSRTGLGEQAVAFCDAVMSALRAAVEVRVLRDIGVTLMATYVGSRAGGLVLAGNIRRGTSTKMEAAIIFCDLRGFTALSNAIPADEVMGLLDGYFDRVVPAIEGQGGEILKFMGDGVLGVFHDPSRTPAQNCGAALRAAQGVLATLQAEISGRRLETSIALHWGTVLYGNIGAGNRLDFTVIGPAVNLTSRIEGECSPRGESVLVSDAFAARVPDARFRSIGRVALRGFAEPVELFAPLFEGTDA</sequence>
<dbReference type="GO" id="GO:0006171">
    <property type="term" value="P:cAMP biosynthetic process"/>
    <property type="evidence" value="ECO:0007669"/>
    <property type="project" value="TreeGrafter"/>
</dbReference>
<dbReference type="SMART" id="SM00044">
    <property type="entry name" value="CYCc"/>
    <property type="match status" value="1"/>
</dbReference>
<dbReference type="Gene3D" id="3.30.70.1230">
    <property type="entry name" value="Nucleotide cyclase"/>
    <property type="match status" value="1"/>
</dbReference>
<dbReference type="PANTHER" id="PTHR43081">
    <property type="entry name" value="ADENYLATE CYCLASE, TERMINAL-DIFFERENTIATION SPECIFIC-RELATED"/>
    <property type="match status" value="1"/>
</dbReference>
<accession>A0A6A7XXN8</accession>
<dbReference type="AlphaFoldDB" id="A0A6A7XXN8"/>
<dbReference type="GO" id="GO:0004016">
    <property type="term" value="F:adenylate cyclase activity"/>
    <property type="evidence" value="ECO:0007669"/>
    <property type="project" value="UniProtKB-ARBA"/>
</dbReference>
<comment type="caution">
    <text evidence="2">The sequence shown here is derived from an EMBL/GenBank/DDBJ whole genome shotgun (WGS) entry which is preliminary data.</text>
</comment>
<protein>
    <submittedName>
        <fullName evidence="2">Adenylate/guanylate cyclase domain-containing protein</fullName>
    </submittedName>
</protein>
<dbReference type="PANTHER" id="PTHR43081:SF11">
    <property type="entry name" value="BLR2264 PROTEIN"/>
    <property type="match status" value="1"/>
</dbReference>
<dbReference type="CDD" id="cd07302">
    <property type="entry name" value="CHD"/>
    <property type="match status" value="1"/>
</dbReference>
<proteinExistence type="predicted"/>
<dbReference type="EMBL" id="VWNA01000001">
    <property type="protein sequence ID" value="MQT11440.1"/>
    <property type="molecule type" value="Genomic_DNA"/>
</dbReference>
<evidence type="ECO:0000313" key="2">
    <source>
        <dbReference type="EMBL" id="MQT11440.1"/>
    </source>
</evidence>
<dbReference type="InterPro" id="IPR050697">
    <property type="entry name" value="Adenylyl/Guanylyl_Cyclase_3/4"/>
</dbReference>
<evidence type="ECO:0000259" key="1">
    <source>
        <dbReference type="PROSITE" id="PS50125"/>
    </source>
</evidence>
<reference evidence="2 3" key="1">
    <citation type="submission" date="2019-09" db="EMBL/GenBank/DDBJ databases">
        <title>Segnochrobactrum spirostomi gen. nov., sp. nov., isolated from the ciliate Spirostomum cf. yagiui and description of a novel family, Segnochrobactraceae fam. nov. within the order Rhizobiales of the class Alphaproteobacteria.</title>
        <authorList>
            <person name="Akter S."/>
            <person name="Shazib S.U.A."/>
            <person name="Shin M.K."/>
        </authorList>
    </citation>
    <scope>NUCLEOTIDE SEQUENCE [LARGE SCALE GENOMIC DNA]</scope>
    <source>
        <strain evidence="2 3">Sp-1</strain>
    </source>
</reference>
<feature type="domain" description="Guanylate cyclase" evidence="1">
    <location>
        <begin position="215"/>
        <end position="342"/>
    </location>
</feature>
<dbReference type="InterPro" id="IPR001054">
    <property type="entry name" value="A/G_cyclase"/>
</dbReference>